<feature type="domain" description="CoA carboxyltransferase C-terminal" evidence="4">
    <location>
        <begin position="277"/>
        <end position="512"/>
    </location>
</feature>
<comment type="similarity">
    <text evidence="1">Belongs to the AccD/PCCB family.</text>
</comment>
<dbReference type="GO" id="GO:0009317">
    <property type="term" value="C:acetyl-CoA carboxylase complex"/>
    <property type="evidence" value="ECO:0007669"/>
    <property type="project" value="TreeGrafter"/>
</dbReference>
<keyword evidence="6" id="KW-1185">Reference proteome</keyword>
<dbReference type="AlphaFoldDB" id="A0A7W7RLF5"/>
<sequence>MATEAPEPLPSGEIDIHSTAGKLADLERRRYESVHAGSARAVERQHAKGKMTARERIDALLDAGSFVEFDALARHRSTSFGLEANRPYGDGVVTGHGTVDGRPVAVFSQDVTVFGGSLGEVYGEKIVKVLDHALKTGCPVVGINEGGGARIQEGVVALGMYGEIFTRNVHASGVVPQISLIMGAAAGGHVYSPALTDFVVMVDETSQMFITGPDVIKTVTGEDVSMEELGGARTHNTSSGVAHYMGSDEQDALDYVRDLLGYLPGNNLEDPPVVAAGADEAAHGLDTLIPDSANQPYDMHRVIEEVLDDGDFLEVHARFATNIIVGYGRVAGRPVGVVANQPMSLAGCLDIDASEKAARFVRTCDAFNVPVLTFVDVPGFLPGTDQEWEGIIRRGAKLIYAYAEATVPLVTVITRKAYGGAYDVMGSKHLGADINLAWPTAQIAVMGAQGAVNILHRRALAEAEDVEAERARLIQEYEDTLLNPYSAAERGYIDRVILPSETRDAVARALHSLANKRKQLPPKKHGNIPL</sequence>
<dbReference type="FunFam" id="3.90.226.10:FF:000017">
    <property type="entry name" value="Propionyl-CoA carboxylase subunit beta 5"/>
    <property type="match status" value="1"/>
</dbReference>
<feature type="domain" description="CoA carboxyltransferase N-terminal" evidence="3">
    <location>
        <begin position="19"/>
        <end position="275"/>
    </location>
</feature>
<name>A0A7W7RLF5_9ACTN</name>
<dbReference type="Pfam" id="PF01039">
    <property type="entry name" value="Carboxyl_trans"/>
    <property type="match status" value="1"/>
</dbReference>
<feature type="coiled-coil region" evidence="2">
    <location>
        <begin position="456"/>
        <end position="483"/>
    </location>
</feature>
<dbReference type="FunFam" id="3.90.226.10:FF:000016">
    <property type="entry name" value="Propionyl-CoA carboxylase, beta subunit"/>
    <property type="match status" value="1"/>
</dbReference>
<dbReference type="PANTHER" id="PTHR43842:SF2">
    <property type="entry name" value="PROPIONYL-COA CARBOXYLASE BETA CHAIN, MITOCHONDRIAL"/>
    <property type="match status" value="1"/>
</dbReference>
<protein>
    <submittedName>
        <fullName evidence="5">Propionyl-CoA carboxylase beta chain</fullName>
        <ecNumber evidence="5">6.4.1.3</ecNumber>
    </submittedName>
</protein>
<proteinExistence type="inferred from homology"/>
<comment type="caution">
    <text evidence="5">The sequence shown here is derived from an EMBL/GenBank/DDBJ whole genome shotgun (WGS) entry which is preliminary data.</text>
</comment>
<evidence type="ECO:0000313" key="6">
    <source>
        <dbReference type="Proteomes" id="UP000523007"/>
    </source>
</evidence>
<organism evidence="5 6">
    <name type="scientific">Lipingzhangella halophila</name>
    <dbReference type="NCBI Taxonomy" id="1783352"/>
    <lineage>
        <taxon>Bacteria</taxon>
        <taxon>Bacillati</taxon>
        <taxon>Actinomycetota</taxon>
        <taxon>Actinomycetes</taxon>
        <taxon>Streptosporangiales</taxon>
        <taxon>Nocardiopsidaceae</taxon>
        <taxon>Lipingzhangella</taxon>
    </lineage>
</organism>
<evidence type="ECO:0000259" key="4">
    <source>
        <dbReference type="PROSITE" id="PS50989"/>
    </source>
</evidence>
<dbReference type="InterPro" id="IPR011763">
    <property type="entry name" value="COA_CT_C"/>
</dbReference>
<dbReference type="GO" id="GO:0003989">
    <property type="term" value="F:acetyl-CoA carboxylase activity"/>
    <property type="evidence" value="ECO:0007669"/>
    <property type="project" value="UniProtKB-ARBA"/>
</dbReference>
<dbReference type="InterPro" id="IPR011762">
    <property type="entry name" value="COA_CT_N"/>
</dbReference>
<dbReference type="InterPro" id="IPR034733">
    <property type="entry name" value="AcCoA_carboxyl_beta"/>
</dbReference>
<dbReference type="EMBL" id="JACHJT010000001">
    <property type="protein sequence ID" value="MBB4933967.1"/>
    <property type="molecule type" value="Genomic_DNA"/>
</dbReference>
<evidence type="ECO:0000256" key="2">
    <source>
        <dbReference type="SAM" id="Coils"/>
    </source>
</evidence>
<keyword evidence="2" id="KW-0175">Coiled coil</keyword>
<dbReference type="PROSITE" id="PS50989">
    <property type="entry name" value="COA_CT_CTER"/>
    <property type="match status" value="1"/>
</dbReference>
<dbReference type="EC" id="6.4.1.3" evidence="5"/>
<keyword evidence="5" id="KW-0436">Ligase</keyword>
<dbReference type="Proteomes" id="UP000523007">
    <property type="component" value="Unassembled WGS sequence"/>
</dbReference>
<dbReference type="PROSITE" id="PS50980">
    <property type="entry name" value="COA_CT_NTER"/>
    <property type="match status" value="1"/>
</dbReference>
<dbReference type="RefSeq" id="WP_184581652.1">
    <property type="nucleotide sequence ID" value="NZ_JACHJT010000001.1"/>
</dbReference>
<dbReference type="PANTHER" id="PTHR43842">
    <property type="entry name" value="PROPIONYL-COA CARBOXYLASE BETA CHAIN"/>
    <property type="match status" value="1"/>
</dbReference>
<dbReference type="InterPro" id="IPR051047">
    <property type="entry name" value="AccD/PCCB"/>
</dbReference>
<dbReference type="Gene3D" id="3.90.226.10">
    <property type="entry name" value="2-enoyl-CoA Hydratase, Chain A, domain 1"/>
    <property type="match status" value="2"/>
</dbReference>
<dbReference type="InterPro" id="IPR029045">
    <property type="entry name" value="ClpP/crotonase-like_dom_sf"/>
</dbReference>
<dbReference type="GO" id="GO:0015977">
    <property type="term" value="P:carbon fixation"/>
    <property type="evidence" value="ECO:0007669"/>
    <property type="project" value="UniProtKB-ARBA"/>
</dbReference>
<gene>
    <name evidence="5" type="ORF">F4561_004787</name>
</gene>
<dbReference type="GO" id="GO:0004658">
    <property type="term" value="F:propionyl-CoA carboxylase activity"/>
    <property type="evidence" value="ECO:0007669"/>
    <property type="project" value="UniProtKB-EC"/>
</dbReference>
<evidence type="ECO:0000313" key="5">
    <source>
        <dbReference type="EMBL" id="MBB4933967.1"/>
    </source>
</evidence>
<evidence type="ECO:0000259" key="3">
    <source>
        <dbReference type="PROSITE" id="PS50980"/>
    </source>
</evidence>
<accession>A0A7W7RLF5</accession>
<evidence type="ECO:0000256" key="1">
    <source>
        <dbReference type="ARBA" id="ARBA00006102"/>
    </source>
</evidence>
<reference evidence="5 6" key="1">
    <citation type="submission" date="2020-08" db="EMBL/GenBank/DDBJ databases">
        <title>Sequencing the genomes of 1000 actinobacteria strains.</title>
        <authorList>
            <person name="Klenk H.-P."/>
        </authorList>
    </citation>
    <scope>NUCLEOTIDE SEQUENCE [LARGE SCALE GENOMIC DNA]</scope>
    <source>
        <strain evidence="5 6">DSM 102030</strain>
    </source>
</reference>
<dbReference type="SUPFAM" id="SSF52096">
    <property type="entry name" value="ClpP/crotonase"/>
    <property type="match status" value="2"/>
</dbReference>